<reference evidence="2" key="1">
    <citation type="journal article" date="2019" name="Int. J. Syst. Evol. Microbiol.">
        <title>The Global Catalogue of Microorganisms (GCM) 10K type strain sequencing project: providing services to taxonomists for standard genome sequencing and annotation.</title>
        <authorList>
            <consortium name="The Broad Institute Genomics Platform"/>
            <consortium name="The Broad Institute Genome Sequencing Center for Infectious Disease"/>
            <person name="Wu L."/>
            <person name="Ma J."/>
        </authorList>
    </citation>
    <scope>NUCLEOTIDE SEQUENCE [LARGE SCALE GENOMIC DNA]</scope>
    <source>
        <strain evidence="2">CCUG 58728</strain>
    </source>
</reference>
<evidence type="ECO:0000313" key="2">
    <source>
        <dbReference type="Proteomes" id="UP001595901"/>
    </source>
</evidence>
<organism evidence="1 2">
    <name type="scientific">Streptococcus dentapri</name>
    <dbReference type="NCBI Taxonomy" id="573564"/>
    <lineage>
        <taxon>Bacteria</taxon>
        <taxon>Bacillati</taxon>
        <taxon>Bacillota</taxon>
        <taxon>Bacilli</taxon>
        <taxon>Lactobacillales</taxon>
        <taxon>Streptococcaceae</taxon>
        <taxon>Streptococcus</taxon>
    </lineage>
</organism>
<name>A0ABV8D3B7_9STRE</name>
<accession>A0ABV8D3B7</accession>
<keyword evidence="2" id="KW-1185">Reference proteome</keyword>
<protein>
    <recommendedName>
        <fullName evidence="3">Bacteriocin</fullName>
    </recommendedName>
</protein>
<evidence type="ECO:0000313" key="1">
    <source>
        <dbReference type="EMBL" id="MFC3932692.1"/>
    </source>
</evidence>
<dbReference type="RefSeq" id="WP_380432289.1">
    <property type="nucleotide sequence ID" value="NZ_JBHSAC010000067.1"/>
</dbReference>
<comment type="caution">
    <text evidence="1">The sequence shown here is derived from an EMBL/GenBank/DDBJ whole genome shotgun (WGS) entry which is preliminary data.</text>
</comment>
<dbReference type="Proteomes" id="UP001595901">
    <property type="component" value="Unassembled WGS sequence"/>
</dbReference>
<sequence>MIETKNYIDLTTEELSDLIGGGFFYSAGQVIGWAVKVAATTVA</sequence>
<evidence type="ECO:0008006" key="3">
    <source>
        <dbReference type="Google" id="ProtNLM"/>
    </source>
</evidence>
<dbReference type="EMBL" id="JBHSAC010000067">
    <property type="protein sequence ID" value="MFC3932692.1"/>
    <property type="molecule type" value="Genomic_DNA"/>
</dbReference>
<gene>
    <name evidence="1" type="ORF">ACFOSE_08005</name>
</gene>
<proteinExistence type="predicted"/>